<feature type="region of interest" description="Disordered" evidence="1">
    <location>
        <begin position="211"/>
        <end position="231"/>
    </location>
</feature>
<accession>A0A2Z7C045</accession>
<keyword evidence="3" id="KW-1185">Reference proteome</keyword>
<feature type="compositionally biased region" description="Polar residues" evidence="1">
    <location>
        <begin position="211"/>
        <end position="225"/>
    </location>
</feature>
<evidence type="ECO:0000256" key="1">
    <source>
        <dbReference type="SAM" id="MobiDB-lite"/>
    </source>
</evidence>
<reference evidence="2 3" key="1">
    <citation type="journal article" date="2015" name="Proc. Natl. Acad. Sci. U.S.A.">
        <title>The resurrection genome of Boea hygrometrica: A blueprint for survival of dehydration.</title>
        <authorList>
            <person name="Xiao L."/>
            <person name="Yang G."/>
            <person name="Zhang L."/>
            <person name="Yang X."/>
            <person name="Zhao S."/>
            <person name="Ji Z."/>
            <person name="Zhou Q."/>
            <person name="Hu M."/>
            <person name="Wang Y."/>
            <person name="Chen M."/>
            <person name="Xu Y."/>
            <person name="Jin H."/>
            <person name="Xiao X."/>
            <person name="Hu G."/>
            <person name="Bao F."/>
            <person name="Hu Y."/>
            <person name="Wan P."/>
            <person name="Li L."/>
            <person name="Deng X."/>
            <person name="Kuang T."/>
            <person name="Xiang C."/>
            <person name="Zhu J.K."/>
            <person name="Oliver M.J."/>
            <person name="He Y."/>
        </authorList>
    </citation>
    <scope>NUCLEOTIDE SEQUENCE [LARGE SCALE GENOMIC DNA]</scope>
    <source>
        <strain evidence="3">cv. XS01</strain>
    </source>
</reference>
<sequence>MLTQKLTLAEERTHRLFSKASKSSSFAFPLPAQFNRLKRVANKRAKQGESSATKISKNSFAFPLPAQYYLLKRVANERAKQVESSATKISKNRGWMRREMVVENHGEQLGLRDAGIDQLNFHSAQLGYLKLLQMGNADPNKTKAGNKYEVKPQYEELSKQINMQHAINQCYECMRAAKEISQLGQRINRQIKSSRLYTTVYQPGNHRSVIIETSRSSQPSGSLSNPAAPLR</sequence>
<dbReference type="Proteomes" id="UP000250235">
    <property type="component" value="Unassembled WGS sequence"/>
</dbReference>
<gene>
    <name evidence="2" type="ORF">F511_18594</name>
</gene>
<protein>
    <submittedName>
        <fullName evidence="2">Myb-like protein X-like</fullName>
    </submittedName>
</protein>
<proteinExistence type="predicted"/>
<dbReference type="AlphaFoldDB" id="A0A2Z7C045"/>
<organism evidence="2 3">
    <name type="scientific">Dorcoceras hygrometricum</name>
    <dbReference type="NCBI Taxonomy" id="472368"/>
    <lineage>
        <taxon>Eukaryota</taxon>
        <taxon>Viridiplantae</taxon>
        <taxon>Streptophyta</taxon>
        <taxon>Embryophyta</taxon>
        <taxon>Tracheophyta</taxon>
        <taxon>Spermatophyta</taxon>
        <taxon>Magnoliopsida</taxon>
        <taxon>eudicotyledons</taxon>
        <taxon>Gunneridae</taxon>
        <taxon>Pentapetalae</taxon>
        <taxon>asterids</taxon>
        <taxon>lamiids</taxon>
        <taxon>Lamiales</taxon>
        <taxon>Gesneriaceae</taxon>
        <taxon>Didymocarpoideae</taxon>
        <taxon>Trichosporeae</taxon>
        <taxon>Loxocarpinae</taxon>
        <taxon>Dorcoceras</taxon>
    </lineage>
</organism>
<dbReference type="EMBL" id="KV002474">
    <property type="protein sequence ID" value="KZV37877.1"/>
    <property type="molecule type" value="Genomic_DNA"/>
</dbReference>
<name>A0A2Z7C045_9LAMI</name>
<evidence type="ECO:0000313" key="2">
    <source>
        <dbReference type="EMBL" id="KZV37877.1"/>
    </source>
</evidence>
<evidence type="ECO:0000313" key="3">
    <source>
        <dbReference type="Proteomes" id="UP000250235"/>
    </source>
</evidence>